<dbReference type="InterPro" id="IPR036420">
    <property type="entry name" value="BRCT_dom_sf"/>
</dbReference>
<evidence type="ECO:0000256" key="1">
    <source>
        <dbReference type="SAM" id="MobiDB-lite"/>
    </source>
</evidence>
<accession>A0A8H7RN73</accession>
<protein>
    <recommendedName>
        <fullName evidence="2">BRCT domain-containing protein</fullName>
    </recommendedName>
</protein>
<dbReference type="OrthoDB" id="427711at2759"/>
<reference evidence="3" key="1">
    <citation type="submission" date="2020-12" db="EMBL/GenBank/DDBJ databases">
        <title>Metabolic potential, ecology and presence of endohyphal bacteria is reflected in genomic diversity of Mucoromycotina.</title>
        <authorList>
            <person name="Muszewska A."/>
            <person name="Okrasinska A."/>
            <person name="Steczkiewicz K."/>
            <person name="Drgas O."/>
            <person name="Orlowska M."/>
            <person name="Perlinska-Lenart U."/>
            <person name="Aleksandrzak-Piekarczyk T."/>
            <person name="Szatraj K."/>
            <person name="Zielenkiewicz U."/>
            <person name="Pilsyk S."/>
            <person name="Malc E."/>
            <person name="Mieczkowski P."/>
            <person name="Kruszewska J.S."/>
            <person name="Biernat P."/>
            <person name="Pawlowska J."/>
        </authorList>
    </citation>
    <scope>NUCLEOTIDE SEQUENCE</scope>
    <source>
        <strain evidence="3">WA0000017839</strain>
    </source>
</reference>
<keyword evidence="4" id="KW-1185">Reference proteome</keyword>
<organism evidence="3 4">
    <name type="scientific">Mucor saturninus</name>
    <dbReference type="NCBI Taxonomy" id="64648"/>
    <lineage>
        <taxon>Eukaryota</taxon>
        <taxon>Fungi</taxon>
        <taxon>Fungi incertae sedis</taxon>
        <taxon>Mucoromycota</taxon>
        <taxon>Mucoromycotina</taxon>
        <taxon>Mucoromycetes</taxon>
        <taxon>Mucorales</taxon>
        <taxon>Mucorineae</taxon>
        <taxon>Mucoraceae</taxon>
        <taxon>Mucor</taxon>
    </lineage>
</organism>
<evidence type="ECO:0000313" key="4">
    <source>
        <dbReference type="Proteomes" id="UP000603453"/>
    </source>
</evidence>
<dbReference type="Proteomes" id="UP000603453">
    <property type="component" value="Unassembled WGS sequence"/>
</dbReference>
<feature type="domain" description="BRCT" evidence="2">
    <location>
        <begin position="44"/>
        <end position="133"/>
    </location>
</feature>
<dbReference type="Gene3D" id="3.40.50.10190">
    <property type="entry name" value="BRCT domain"/>
    <property type="match status" value="1"/>
</dbReference>
<feature type="region of interest" description="Disordered" evidence="1">
    <location>
        <begin position="185"/>
        <end position="252"/>
    </location>
</feature>
<feature type="compositionally biased region" description="Basic and acidic residues" evidence="1">
    <location>
        <begin position="216"/>
        <end position="238"/>
    </location>
</feature>
<dbReference type="EMBL" id="JAEPRD010000003">
    <property type="protein sequence ID" value="KAG2213540.1"/>
    <property type="molecule type" value="Genomic_DNA"/>
</dbReference>
<name>A0A8H7RN73_9FUNG</name>
<feature type="compositionally biased region" description="Basic and acidic residues" evidence="1">
    <location>
        <begin position="185"/>
        <end position="195"/>
    </location>
</feature>
<evidence type="ECO:0000259" key="2">
    <source>
        <dbReference type="PROSITE" id="PS50172"/>
    </source>
</evidence>
<dbReference type="AlphaFoldDB" id="A0A8H7RN73"/>
<comment type="caution">
    <text evidence="3">The sequence shown here is derived from an EMBL/GenBank/DDBJ whole genome shotgun (WGS) entry which is preliminary data.</text>
</comment>
<dbReference type="SUPFAM" id="SSF52113">
    <property type="entry name" value="BRCT domain"/>
    <property type="match status" value="1"/>
</dbReference>
<sequence>MTIDNLIMERNIESFMTLRTKPSKRRKHNTSNTAYVPEVINNIGLSQALTKYRIYIDERVSHLDKLVAIAQGMGSTVVPSSDTSNIVILEPRNADRYKMSVRYQKKGLKCAPPAWLFTCYEQNQHIPISHFPFDVKQDQPTLTPIPIADNDDDNPFGLDPVDYDELEENMPGKQTTIDRYLAETHPQHQEQHHYQEEEEDEVQEDEQEEMEQEVYYNRRHETPEESQERKRAASERMRSLLQDAENMIRNKNSIARRTKRVERKVVPPVEDWKEMKVWYGEQPITNNINKSRK</sequence>
<dbReference type="PROSITE" id="PS50172">
    <property type="entry name" value="BRCT"/>
    <property type="match status" value="1"/>
</dbReference>
<feature type="compositionally biased region" description="Acidic residues" evidence="1">
    <location>
        <begin position="196"/>
        <end position="212"/>
    </location>
</feature>
<proteinExistence type="predicted"/>
<gene>
    <name evidence="3" type="ORF">INT47_009214</name>
</gene>
<evidence type="ECO:0000313" key="3">
    <source>
        <dbReference type="EMBL" id="KAG2213540.1"/>
    </source>
</evidence>
<dbReference type="InterPro" id="IPR001357">
    <property type="entry name" value="BRCT_dom"/>
</dbReference>